<dbReference type="EMBL" id="MU393616">
    <property type="protein sequence ID" value="KAI4859742.1"/>
    <property type="molecule type" value="Genomic_DNA"/>
</dbReference>
<sequence length="1178" mass="132930">MVEWRPVTIHILLQARGRDRNADPLQPRGNLPDQTGLLPNFLKPRSPKTTIFLSFGALQCGIHTFHDTRSDIIHYRMADPVGITGTAVGIVSLCLQVYSGLKGYLDDYRGRNEYVRKALANLDKLRRLISVVESVIPALRNGHYTPSQTVVLCLQDCEVQIKSLDTELQKYNRPATNDLKGKLKETMRSLEFPLARPELERLASNLDRINSLITVALQALELHIQSTNQDHLKDLGDSIRAAVVDIATIQAKVDEIQSRGAALEACVGSNQTAITEVSRDLHGLSLVATEIRSSVPQINQIQVNTSASIDILRDISSGYRLQQLNSITHEERLNELKHAIISANENSPGERLFQMLMSKPDVLKSWQDDITTIRHASSNISTDNALQSSQSRKKYQLGAKTGSCGCRYRRRISRQSSSWLSFTRFNESIVAFHHEPGCSMYGNTEDNRERTVGIIFTGLHRLLNIAVCASLTRCNGAGGASISPTFRYYAMVDSKRSPAFRIVNTMSCGIIHINYLLRDQIMDNAITQACQQIIRVAISKLQRVFTNRSTLPTDINQYGWTLIESFVHTDIFQGEPLRVPSDIPVIEALLLGLLELGIPSMSNSLHIRYKSPLVDVIRFQRDITAKRGPVYDKKIATLVFQSRPEYYTIAVNWYIFCNPTARKCLAEVECIQEAFGLDDPLCIALLRKNELMVERALRSHPTSSDSLMWNGISAVHLAVFWPRGLELLFHFCPNVDLNMKCSRRAPLYFALYGSRDEACEEQSDTLCNTCPCAESVKVLLEHGCRADARFEFYSDIGSPHATYAFLSHIKSWRVRLMEIARHELCETEMSDISFCNSSVLDHSAPKVIRKLEARGIFPSQELQLDPRSIRLSPLSYGFESSSIYHVLRRVSSMEIAFRLGFRDIDVFYQSETPVMRKSLPLDCCEWFLDHGASITNLMPSAPNLAYSEKIPLWTVAHSIMSRVERYSESEDLRDRLVLKLCGLDIGDGCDCGCSDSEGGCSPLKVFLASRRRYSPPIPDDLSQFIKVIDTHASTSPTIAGTIIRACTFEALEILHTCCATVYFPPNARSDYGEDFPHIRDEDEQLLEELEHLVAGFKDHFHPEEQSLSQFMGGYWKDRMEQIKEEKAARRLSQEEIDAAANLGIMLREESPEEQVSETKPTLSDLVENYIHRLNKIYI</sequence>
<keyword evidence="2" id="KW-1185">Reference proteome</keyword>
<proteinExistence type="predicted"/>
<dbReference type="Proteomes" id="UP001497700">
    <property type="component" value="Unassembled WGS sequence"/>
</dbReference>
<reference evidence="1 2" key="1">
    <citation type="journal article" date="2022" name="New Phytol.">
        <title>Ecological generalism drives hyperdiversity of secondary metabolite gene clusters in xylarialean endophytes.</title>
        <authorList>
            <person name="Franco M.E.E."/>
            <person name="Wisecaver J.H."/>
            <person name="Arnold A.E."/>
            <person name="Ju Y.M."/>
            <person name="Slot J.C."/>
            <person name="Ahrendt S."/>
            <person name="Moore L.P."/>
            <person name="Eastman K.E."/>
            <person name="Scott K."/>
            <person name="Konkel Z."/>
            <person name="Mondo S.J."/>
            <person name="Kuo A."/>
            <person name="Hayes R.D."/>
            <person name="Haridas S."/>
            <person name="Andreopoulos B."/>
            <person name="Riley R."/>
            <person name="LaButti K."/>
            <person name="Pangilinan J."/>
            <person name="Lipzen A."/>
            <person name="Amirebrahimi M."/>
            <person name="Yan J."/>
            <person name="Adam C."/>
            <person name="Keymanesh K."/>
            <person name="Ng V."/>
            <person name="Louie K."/>
            <person name="Northen T."/>
            <person name="Drula E."/>
            <person name="Henrissat B."/>
            <person name="Hsieh H.M."/>
            <person name="Youens-Clark K."/>
            <person name="Lutzoni F."/>
            <person name="Miadlikowska J."/>
            <person name="Eastwood D.C."/>
            <person name="Hamelin R.C."/>
            <person name="Grigoriev I.V."/>
            <person name="U'Ren J.M."/>
        </authorList>
    </citation>
    <scope>NUCLEOTIDE SEQUENCE [LARGE SCALE GENOMIC DNA]</scope>
    <source>
        <strain evidence="1 2">CBS 119005</strain>
    </source>
</reference>
<name>A0ACB9YKM8_9PEZI</name>
<protein>
    <submittedName>
        <fullName evidence="1">Uncharacterized protein</fullName>
    </submittedName>
</protein>
<gene>
    <name evidence="1" type="ORF">F4820DRAFT_142221</name>
</gene>
<organism evidence="1 2">
    <name type="scientific">Hypoxylon rubiginosum</name>
    <dbReference type="NCBI Taxonomy" id="110542"/>
    <lineage>
        <taxon>Eukaryota</taxon>
        <taxon>Fungi</taxon>
        <taxon>Dikarya</taxon>
        <taxon>Ascomycota</taxon>
        <taxon>Pezizomycotina</taxon>
        <taxon>Sordariomycetes</taxon>
        <taxon>Xylariomycetidae</taxon>
        <taxon>Xylariales</taxon>
        <taxon>Hypoxylaceae</taxon>
        <taxon>Hypoxylon</taxon>
    </lineage>
</organism>
<accession>A0ACB9YKM8</accession>
<evidence type="ECO:0000313" key="1">
    <source>
        <dbReference type="EMBL" id="KAI4859742.1"/>
    </source>
</evidence>
<comment type="caution">
    <text evidence="1">The sequence shown here is derived from an EMBL/GenBank/DDBJ whole genome shotgun (WGS) entry which is preliminary data.</text>
</comment>
<evidence type="ECO:0000313" key="2">
    <source>
        <dbReference type="Proteomes" id="UP001497700"/>
    </source>
</evidence>